<protein>
    <submittedName>
        <fullName evidence="2">Uncharacterized protein</fullName>
    </submittedName>
</protein>
<organism evidence="2">
    <name type="scientific">hydrothermal vent metagenome</name>
    <dbReference type="NCBI Taxonomy" id="652676"/>
    <lineage>
        <taxon>unclassified sequences</taxon>
        <taxon>metagenomes</taxon>
        <taxon>ecological metagenomes</taxon>
    </lineage>
</organism>
<reference evidence="2" key="1">
    <citation type="submission" date="2018-06" db="EMBL/GenBank/DDBJ databases">
        <authorList>
            <person name="Zhirakovskaya E."/>
        </authorList>
    </citation>
    <scope>NUCLEOTIDE SEQUENCE</scope>
</reference>
<proteinExistence type="predicted"/>
<name>A0A3B1BZX3_9ZZZZ</name>
<dbReference type="EMBL" id="UOGB01000046">
    <property type="protein sequence ID" value="VAX16200.1"/>
    <property type="molecule type" value="Genomic_DNA"/>
</dbReference>
<sequence>MSLSALLEKTLQKISLLPESEQDVLAEVLQRELESEKQWSKTLKESEGQLERLADEALTELKEGRAESLDTEKL</sequence>
<dbReference type="AlphaFoldDB" id="A0A3B1BZX3"/>
<accession>A0A3B1BZX3</accession>
<evidence type="ECO:0000313" key="2">
    <source>
        <dbReference type="EMBL" id="VAX16200.1"/>
    </source>
</evidence>
<keyword evidence="1" id="KW-0175">Coiled coil</keyword>
<gene>
    <name evidence="2" type="ORF">MNBD_NITROSPINAE03-316</name>
</gene>
<feature type="coiled-coil region" evidence="1">
    <location>
        <begin position="36"/>
        <end position="63"/>
    </location>
</feature>
<evidence type="ECO:0000256" key="1">
    <source>
        <dbReference type="SAM" id="Coils"/>
    </source>
</evidence>